<name>A0A6N8HH31_9FLAO</name>
<dbReference type="Proteomes" id="UP000433945">
    <property type="component" value="Unassembled WGS sequence"/>
</dbReference>
<evidence type="ECO:0000313" key="3">
    <source>
        <dbReference type="Proteomes" id="UP000433945"/>
    </source>
</evidence>
<sequence>MGTGKCFCTTGRPPRYHCQDWLPLSG</sequence>
<dbReference type="GO" id="GO:0004867">
    <property type="term" value="F:serine-type endopeptidase inhibitor activity"/>
    <property type="evidence" value="ECO:0007669"/>
    <property type="project" value="InterPro"/>
</dbReference>
<gene>
    <name evidence="2" type="ORF">GN157_15160</name>
</gene>
<accession>A0A6N8HH31</accession>
<dbReference type="AlphaFoldDB" id="A0A6N8HH31"/>
<dbReference type="GO" id="GO:0005576">
    <property type="term" value="C:extracellular region"/>
    <property type="evidence" value="ECO:0007669"/>
    <property type="project" value="InterPro"/>
</dbReference>
<keyword evidence="3" id="KW-1185">Reference proteome</keyword>
<reference evidence="2 3" key="1">
    <citation type="submission" date="2019-12" db="EMBL/GenBank/DDBJ databases">
        <authorList>
            <person name="Sun J.-Q."/>
        </authorList>
    </citation>
    <scope>NUCLEOTIDE SEQUENCE [LARGE SCALE GENOMIC DNA]</scope>
    <source>
        <strain evidence="2 3">JCM 17928</strain>
    </source>
</reference>
<dbReference type="EMBL" id="WOWP01000059">
    <property type="protein sequence ID" value="MUV05055.1"/>
    <property type="molecule type" value="Genomic_DNA"/>
</dbReference>
<protein>
    <recommendedName>
        <fullName evidence="1">Bowman-Birk serine protease inhibitors family domain-containing protein</fullName>
    </recommendedName>
</protein>
<organism evidence="2 3">
    <name type="scientific">Flavobacterium rakeshii</name>
    <dbReference type="NCBI Taxonomy" id="1038845"/>
    <lineage>
        <taxon>Bacteria</taxon>
        <taxon>Pseudomonadati</taxon>
        <taxon>Bacteroidota</taxon>
        <taxon>Flavobacteriia</taxon>
        <taxon>Flavobacteriales</taxon>
        <taxon>Flavobacteriaceae</taxon>
        <taxon>Flavobacterium</taxon>
    </lineage>
</organism>
<evidence type="ECO:0000313" key="2">
    <source>
        <dbReference type="EMBL" id="MUV05055.1"/>
    </source>
</evidence>
<evidence type="ECO:0000259" key="1">
    <source>
        <dbReference type="Pfam" id="PF00228"/>
    </source>
</evidence>
<dbReference type="Pfam" id="PF00228">
    <property type="entry name" value="Bowman-Birk_leg"/>
    <property type="match status" value="1"/>
</dbReference>
<dbReference type="InterPro" id="IPR000877">
    <property type="entry name" value="Prot_inh_BBI"/>
</dbReference>
<feature type="domain" description="Bowman-Birk serine protease inhibitors family" evidence="1">
    <location>
        <begin position="5"/>
        <end position="22"/>
    </location>
</feature>
<comment type="caution">
    <text evidence="2">The sequence shown here is derived from an EMBL/GenBank/DDBJ whole genome shotgun (WGS) entry which is preliminary data.</text>
</comment>
<proteinExistence type="predicted"/>